<protein>
    <submittedName>
        <fullName evidence="3">Uncharacterized protein</fullName>
    </submittedName>
</protein>
<dbReference type="AlphaFoldDB" id="A0A1X1VVI8"/>
<evidence type="ECO:0000256" key="2">
    <source>
        <dbReference type="SAM" id="Phobius"/>
    </source>
</evidence>
<feature type="region of interest" description="Disordered" evidence="1">
    <location>
        <begin position="33"/>
        <end position="56"/>
    </location>
</feature>
<evidence type="ECO:0000256" key="1">
    <source>
        <dbReference type="SAM" id="MobiDB-lite"/>
    </source>
</evidence>
<organism evidence="3 4">
    <name type="scientific">Mycobacterium gastri</name>
    <dbReference type="NCBI Taxonomy" id="1777"/>
    <lineage>
        <taxon>Bacteria</taxon>
        <taxon>Bacillati</taxon>
        <taxon>Actinomycetota</taxon>
        <taxon>Actinomycetes</taxon>
        <taxon>Mycobacteriales</taxon>
        <taxon>Mycobacteriaceae</taxon>
        <taxon>Mycobacterium</taxon>
    </lineage>
</organism>
<dbReference type="RefSeq" id="WP_036418977.1">
    <property type="nucleotide sequence ID" value="NZ_LQOX01000073.1"/>
</dbReference>
<name>A0A1X1VVI8_MYCGS</name>
<proteinExistence type="predicted"/>
<accession>A0A1X1VVI8</accession>
<feature type="compositionally biased region" description="Polar residues" evidence="1">
    <location>
        <begin position="35"/>
        <end position="52"/>
    </location>
</feature>
<keyword evidence="2" id="KW-1133">Transmembrane helix</keyword>
<evidence type="ECO:0000313" key="3">
    <source>
        <dbReference type="EMBL" id="ORV73055.1"/>
    </source>
</evidence>
<feature type="transmembrane region" description="Helical" evidence="2">
    <location>
        <begin position="61"/>
        <end position="82"/>
    </location>
</feature>
<comment type="caution">
    <text evidence="3">The sequence shown here is derived from an EMBL/GenBank/DDBJ whole genome shotgun (WGS) entry which is preliminary data.</text>
</comment>
<reference evidence="3 4" key="1">
    <citation type="submission" date="2016-01" db="EMBL/GenBank/DDBJ databases">
        <title>The new phylogeny of the genus Mycobacterium.</title>
        <authorList>
            <person name="Tarcisio F."/>
            <person name="Conor M."/>
            <person name="Antonella G."/>
            <person name="Elisabetta G."/>
            <person name="Giulia F.S."/>
            <person name="Sara T."/>
            <person name="Anna F."/>
            <person name="Clotilde B."/>
            <person name="Roberto B."/>
            <person name="Veronica D.S."/>
            <person name="Fabio R."/>
            <person name="Monica P."/>
            <person name="Olivier J."/>
            <person name="Enrico T."/>
            <person name="Nicola S."/>
        </authorList>
    </citation>
    <scope>NUCLEOTIDE SEQUENCE [LARGE SCALE GENOMIC DNA]</scope>
    <source>
        <strain evidence="3 4">DSM 43505</strain>
    </source>
</reference>
<gene>
    <name evidence="3" type="ORF">AWC07_02995</name>
</gene>
<keyword evidence="4" id="KW-1185">Reference proteome</keyword>
<keyword evidence="2" id="KW-0812">Transmembrane</keyword>
<evidence type="ECO:0000313" key="4">
    <source>
        <dbReference type="Proteomes" id="UP000193738"/>
    </source>
</evidence>
<dbReference type="Proteomes" id="UP000193738">
    <property type="component" value="Unassembled WGS sequence"/>
</dbReference>
<sequence length="100" mass="10268">MNSATVSNQYTVSTLADFIRPIMTCNDREIGRSACRSNSQQGGSNNGDQASASPKPVRSQLAGLVTGVALVFTLLGLASVTAQTAHAGGVDQAFPNALKS</sequence>
<keyword evidence="2" id="KW-0472">Membrane</keyword>
<dbReference type="EMBL" id="LQOX01000073">
    <property type="protein sequence ID" value="ORV73055.1"/>
    <property type="molecule type" value="Genomic_DNA"/>
</dbReference>